<dbReference type="Proteomes" id="UP000472727">
    <property type="component" value="Unassembled WGS sequence"/>
</dbReference>
<protein>
    <submittedName>
        <fullName evidence="1">Uncharacterized protein</fullName>
    </submittedName>
</protein>
<dbReference type="AlphaFoldDB" id="A0A7C8UE40"/>
<comment type="caution">
    <text evidence="1">The sequence shown here is derived from an EMBL/GenBank/DDBJ whole genome shotgun (WGS) entry which is preliminary data.</text>
</comment>
<accession>A0A7C8UE40</accession>
<reference evidence="1 2" key="1">
    <citation type="submission" date="2019-06" db="EMBL/GenBank/DDBJ databases">
        <authorList>
            <person name="Palmer J.M."/>
        </authorList>
    </citation>
    <scope>NUCLEOTIDE SEQUENCE [LARGE SCALE GENOMIC DNA]</scope>
    <source>
        <strain evidence="1 2">TWF106</strain>
    </source>
</reference>
<evidence type="ECO:0000313" key="2">
    <source>
        <dbReference type="Proteomes" id="UP000472727"/>
    </source>
</evidence>
<gene>
    <name evidence="1" type="ORF">TWF106_010305</name>
</gene>
<evidence type="ECO:0000313" key="1">
    <source>
        <dbReference type="EMBL" id="KAF3211167.1"/>
    </source>
</evidence>
<sequence>MVTALPCGLVQTLKIMFRREIRAFHEVTLLLIRLFLSTERTAATAKSVGLFGSGDPADSLSTTAAETAMAKYHQTTSHSLGPGTRKCPRAPLLKVTPVLFHQVFR</sequence>
<proteinExistence type="predicted"/>
<organism evidence="1 2">
    <name type="scientific">Orbilia oligospora</name>
    <name type="common">Nematode-trapping fungus</name>
    <name type="synonym">Arthrobotrys oligospora</name>
    <dbReference type="NCBI Taxonomy" id="2813651"/>
    <lineage>
        <taxon>Eukaryota</taxon>
        <taxon>Fungi</taxon>
        <taxon>Dikarya</taxon>
        <taxon>Ascomycota</taxon>
        <taxon>Pezizomycotina</taxon>
        <taxon>Orbiliomycetes</taxon>
        <taxon>Orbiliales</taxon>
        <taxon>Orbiliaceae</taxon>
        <taxon>Orbilia</taxon>
    </lineage>
</organism>
<dbReference type="EMBL" id="WIWS01000076">
    <property type="protein sequence ID" value="KAF3211167.1"/>
    <property type="molecule type" value="Genomic_DNA"/>
</dbReference>
<name>A0A7C8UE40_ORBOL</name>